<evidence type="ECO:0000313" key="2">
    <source>
        <dbReference type="Proteomes" id="UP000002774"/>
    </source>
</evidence>
<accession>H1YH99</accession>
<protein>
    <submittedName>
        <fullName evidence="1">Uncharacterized protein</fullName>
    </submittedName>
</protein>
<evidence type="ECO:0000313" key="1">
    <source>
        <dbReference type="EMBL" id="EHQ24601.1"/>
    </source>
</evidence>
<sequence>MEEDSLELLGNNLKAHIADNDLANKISTGIDVFGVIVDLAIQLPVIDTFKKLSDSFNNYNALRLHKKLTKFLFGISDIPPLDRQRFMEELDSLHELKEKSGEVLIDIIVRTNHLGKIDFIINLFKAQVAGKIDISEFIRLSVVLEKVSVSDLYQLKNYDLNTQSSKPGIYEGSLTDALYSAGLVDISVIGGNTGTLFNLNNLGRQMLLHALSESQ</sequence>
<dbReference type="RefSeq" id="WP_008504146.1">
    <property type="nucleotide sequence ID" value="NZ_CM001403.1"/>
</dbReference>
<dbReference type="HOGENOM" id="CLU_1282026_0_0_10"/>
<name>H1YH99_9SPHI</name>
<proteinExistence type="predicted"/>
<dbReference type="AlphaFoldDB" id="H1YH99"/>
<dbReference type="EMBL" id="CM001403">
    <property type="protein sequence ID" value="EHQ24601.1"/>
    <property type="molecule type" value="Genomic_DNA"/>
</dbReference>
<keyword evidence="2" id="KW-1185">Reference proteome</keyword>
<dbReference type="Proteomes" id="UP000002774">
    <property type="component" value="Chromosome"/>
</dbReference>
<reference evidence="1" key="1">
    <citation type="submission" date="2011-09" db="EMBL/GenBank/DDBJ databases">
        <title>The permanent draft genome of Mucilaginibacter paludis DSM 18603.</title>
        <authorList>
            <consortium name="US DOE Joint Genome Institute (JGI-PGF)"/>
            <person name="Lucas S."/>
            <person name="Han J."/>
            <person name="Lapidus A."/>
            <person name="Bruce D."/>
            <person name="Goodwin L."/>
            <person name="Pitluck S."/>
            <person name="Peters L."/>
            <person name="Kyrpides N."/>
            <person name="Mavromatis K."/>
            <person name="Ivanova N."/>
            <person name="Mikhailova N."/>
            <person name="Held B."/>
            <person name="Detter J.C."/>
            <person name="Tapia R."/>
            <person name="Han C."/>
            <person name="Land M."/>
            <person name="Hauser L."/>
            <person name="Markowitz V."/>
            <person name="Cheng J.-F."/>
            <person name="Hugenholtz P."/>
            <person name="Woyke T."/>
            <person name="Wu D."/>
            <person name="Tindall B."/>
            <person name="Brambilla E."/>
            <person name="Klenk H.-P."/>
            <person name="Eisen J.A."/>
        </authorList>
    </citation>
    <scope>NUCLEOTIDE SEQUENCE [LARGE SCALE GENOMIC DNA]</scope>
    <source>
        <strain evidence="1">DSM 18603</strain>
    </source>
</reference>
<dbReference type="OrthoDB" id="6398067at2"/>
<dbReference type="STRING" id="714943.Mucpa_0407"/>
<organism evidence="1 2">
    <name type="scientific">Mucilaginibacter paludis DSM 18603</name>
    <dbReference type="NCBI Taxonomy" id="714943"/>
    <lineage>
        <taxon>Bacteria</taxon>
        <taxon>Pseudomonadati</taxon>
        <taxon>Bacteroidota</taxon>
        <taxon>Sphingobacteriia</taxon>
        <taxon>Sphingobacteriales</taxon>
        <taxon>Sphingobacteriaceae</taxon>
        <taxon>Mucilaginibacter</taxon>
    </lineage>
</organism>
<gene>
    <name evidence="1" type="ORF">Mucpa_0407</name>
</gene>